<comment type="catalytic activity">
    <reaction evidence="6 8 9">
        <text>an N-acyl-L-alpha-aminoacyl-tRNA + H2O = an N-acyl-L-amino acid + a tRNA + H(+)</text>
        <dbReference type="Rhea" id="RHEA:54448"/>
        <dbReference type="Rhea" id="RHEA-COMP:10123"/>
        <dbReference type="Rhea" id="RHEA-COMP:13883"/>
        <dbReference type="ChEBI" id="CHEBI:15377"/>
        <dbReference type="ChEBI" id="CHEBI:15378"/>
        <dbReference type="ChEBI" id="CHEBI:59874"/>
        <dbReference type="ChEBI" id="CHEBI:78442"/>
        <dbReference type="ChEBI" id="CHEBI:138191"/>
        <dbReference type="EC" id="3.1.1.29"/>
    </reaction>
</comment>
<feature type="site" description="Discriminates between blocked and unblocked aminoacyl-tRNA" evidence="8">
    <location>
        <position position="12"/>
    </location>
</feature>
<evidence type="ECO:0000256" key="3">
    <source>
        <dbReference type="ARBA" id="ARBA00022801"/>
    </source>
</evidence>
<feature type="binding site" evidence="8">
    <location>
        <position position="66"/>
    </location>
    <ligand>
        <name>tRNA</name>
        <dbReference type="ChEBI" id="CHEBI:17843"/>
    </ligand>
</feature>
<dbReference type="GO" id="GO:0072344">
    <property type="term" value="P:rescue of stalled ribosome"/>
    <property type="evidence" value="ECO:0007669"/>
    <property type="project" value="UniProtKB-UniRule"/>
</dbReference>
<gene>
    <name evidence="8" type="primary">pth</name>
    <name evidence="11" type="ORF">SAMN05192532_11130</name>
</gene>
<dbReference type="AlphaFoldDB" id="A0A1I2FF09"/>
<evidence type="ECO:0000313" key="11">
    <source>
        <dbReference type="EMBL" id="SFF03499.1"/>
    </source>
</evidence>
<dbReference type="PANTHER" id="PTHR17224">
    <property type="entry name" value="PEPTIDYL-TRNA HYDROLASE"/>
    <property type="match status" value="1"/>
</dbReference>
<dbReference type="STRING" id="930128.SAMN05192532_11130"/>
<dbReference type="Pfam" id="PF01195">
    <property type="entry name" value="Pept_tRNA_hydro"/>
    <property type="match status" value="1"/>
</dbReference>
<comment type="subcellular location">
    <subcellularLocation>
        <location evidence="8">Cytoplasm</location>
    </subcellularLocation>
</comment>
<evidence type="ECO:0000256" key="9">
    <source>
        <dbReference type="RuleBase" id="RU000673"/>
    </source>
</evidence>
<dbReference type="NCBIfam" id="TIGR00447">
    <property type="entry name" value="pth"/>
    <property type="match status" value="1"/>
</dbReference>
<keyword evidence="2 8" id="KW-0820">tRNA-binding</keyword>
<evidence type="ECO:0000256" key="6">
    <source>
        <dbReference type="ARBA" id="ARBA00048707"/>
    </source>
</evidence>
<evidence type="ECO:0000256" key="1">
    <source>
        <dbReference type="ARBA" id="ARBA00013260"/>
    </source>
</evidence>
<dbReference type="Gene3D" id="3.40.50.1470">
    <property type="entry name" value="Peptidyl-tRNA hydrolase"/>
    <property type="match status" value="1"/>
</dbReference>
<dbReference type="HAMAP" id="MF_00083">
    <property type="entry name" value="Pept_tRNA_hydro_bact"/>
    <property type="match status" value="1"/>
</dbReference>
<sequence>MNDVKVIAGLGNPGKKYEKTRHNVGFEAVDQLASHLQASWKQNNNSMIIETRINNEKLILIKPLTYMNLSGEAIRPLLSYYNVDAEDLLVMYDDLDLEPGRLRLRLKGGHGGHNGIRSIIDQIGTKEFKRIRIGVGRPSEGKSVVTHVLGTFPPKERSLVEKAIDLAAEAAGEWLYKPFDEVMNQFN</sequence>
<keyword evidence="12" id="KW-1185">Reference proteome</keyword>
<comment type="similarity">
    <text evidence="5 8 10">Belongs to the PTH family.</text>
</comment>
<feature type="binding site" evidence="8">
    <location>
        <position position="114"/>
    </location>
    <ligand>
        <name>tRNA</name>
        <dbReference type="ChEBI" id="CHEBI:17843"/>
    </ligand>
</feature>
<feature type="site" description="Stabilizes the basic form of H active site to accept a proton" evidence="8">
    <location>
        <position position="93"/>
    </location>
</feature>
<dbReference type="FunFam" id="3.40.50.1470:FF:000001">
    <property type="entry name" value="Peptidyl-tRNA hydrolase"/>
    <property type="match status" value="1"/>
</dbReference>
<proteinExistence type="inferred from homology"/>
<dbReference type="SUPFAM" id="SSF53178">
    <property type="entry name" value="Peptidyl-tRNA hydrolase-like"/>
    <property type="match status" value="1"/>
</dbReference>
<evidence type="ECO:0000256" key="10">
    <source>
        <dbReference type="RuleBase" id="RU004320"/>
    </source>
</evidence>
<evidence type="ECO:0000256" key="7">
    <source>
        <dbReference type="ARBA" id="ARBA00050038"/>
    </source>
</evidence>
<dbReference type="InterPro" id="IPR018171">
    <property type="entry name" value="Pept_tRNA_hydro_CS"/>
</dbReference>
<dbReference type="GO" id="GO:0004045">
    <property type="term" value="F:peptidyl-tRNA hydrolase activity"/>
    <property type="evidence" value="ECO:0007669"/>
    <property type="project" value="UniProtKB-UniRule"/>
</dbReference>
<evidence type="ECO:0000256" key="2">
    <source>
        <dbReference type="ARBA" id="ARBA00022555"/>
    </source>
</evidence>
<keyword evidence="8" id="KW-0963">Cytoplasm</keyword>
<dbReference type="PROSITE" id="PS01196">
    <property type="entry name" value="PEPT_TRNA_HYDROL_2"/>
    <property type="match status" value="1"/>
</dbReference>
<feature type="binding site" evidence="8">
    <location>
        <position position="68"/>
    </location>
    <ligand>
        <name>tRNA</name>
        <dbReference type="ChEBI" id="CHEBI:17843"/>
    </ligand>
</feature>
<dbReference type="EMBL" id="FONT01000011">
    <property type="protein sequence ID" value="SFF03499.1"/>
    <property type="molecule type" value="Genomic_DNA"/>
</dbReference>
<dbReference type="PANTHER" id="PTHR17224:SF1">
    <property type="entry name" value="PEPTIDYL-TRNA HYDROLASE"/>
    <property type="match status" value="1"/>
</dbReference>
<feature type="active site" description="Proton acceptor" evidence="8">
    <location>
        <position position="22"/>
    </location>
</feature>
<dbReference type="InterPro" id="IPR001328">
    <property type="entry name" value="Pept_tRNA_hydro"/>
</dbReference>
<dbReference type="GO" id="GO:0006515">
    <property type="term" value="P:protein quality control for misfolded or incompletely synthesized proteins"/>
    <property type="evidence" value="ECO:0007669"/>
    <property type="project" value="UniProtKB-UniRule"/>
</dbReference>
<comment type="function">
    <text evidence="8">Catalyzes the release of premature peptidyl moieties from peptidyl-tRNA molecules trapped in stalled 50S ribosomal subunits, and thus maintains levels of free tRNAs and 50S ribosomes.</text>
</comment>
<accession>A0A1I2FF09</accession>
<evidence type="ECO:0000256" key="8">
    <source>
        <dbReference type="HAMAP-Rule" id="MF_00083"/>
    </source>
</evidence>
<comment type="subunit">
    <text evidence="8">Monomer.</text>
</comment>
<dbReference type="InterPro" id="IPR036416">
    <property type="entry name" value="Pept_tRNA_hydro_sf"/>
</dbReference>
<keyword evidence="4 8" id="KW-0694">RNA-binding</keyword>
<dbReference type="EC" id="3.1.1.29" evidence="1 8"/>
<dbReference type="GO" id="GO:0000049">
    <property type="term" value="F:tRNA binding"/>
    <property type="evidence" value="ECO:0007669"/>
    <property type="project" value="UniProtKB-UniRule"/>
</dbReference>
<protein>
    <recommendedName>
        <fullName evidence="7 8">Peptidyl-tRNA hydrolase</fullName>
        <shortName evidence="8">Pth</shortName>
        <ecNumber evidence="1 8">3.1.1.29</ecNumber>
    </recommendedName>
</protein>
<keyword evidence="3 8" id="KW-0378">Hydrolase</keyword>
<name>A0A1I2FF09_9BACI</name>
<comment type="function">
    <text evidence="8">Hydrolyzes ribosome-free peptidyl-tRNAs (with 1 or more amino acids incorporated), which drop off the ribosome during protein synthesis, or as a result of ribosome stalling.</text>
</comment>
<evidence type="ECO:0000313" key="12">
    <source>
        <dbReference type="Proteomes" id="UP000199516"/>
    </source>
</evidence>
<dbReference type="CDD" id="cd00462">
    <property type="entry name" value="PTH"/>
    <property type="match status" value="1"/>
</dbReference>
<dbReference type="GO" id="GO:0005737">
    <property type="term" value="C:cytoplasm"/>
    <property type="evidence" value="ECO:0007669"/>
    <property type="project" value="UniProtKB-SubCell"/>
</dbReference>
<reference evidence="11 12" key="1">
    <citation type="submission" date="2016-10" db="EMBL/GenBank/DDBJ databases">
        <authorList>
            <person name="de Groot N.N."/>
        </authorList>
    </citation>
    <scope>NUCLEOTIDE SEQUENCE [LARGE SCALE GENOMIC DNA]</scope>
    <source>
        <strain evidence="11 12">DSM 23995</strain>
    </source>
</reference>
<evidence type="ECO:0000256" key="5">
    <source>
        <dbReference type="ARBA" id="ARBA00038063"/>
    </source>
</evidence>
<dbReference type="Proteomes" id="UP000199516">
    <property type="component" value="Unassembled WGS sequence"/>
</dbReference>
<evidence type="ECO:0000256" key="4">
    <source>
        <dbReference type="ARBA" id="ARBA00022884"/>
    </source>
</evidence>
<organism evidence="11 12">
    <name type="scientific">Alteribacillus iranensis</name>
    <dbReference type="NCBI Taxonomy" id="930128"/>
    <lineage>
        <taxon>Bacteria</taxon>
        <taxon>Bacillati</taxon>
        <taxon>Bacillota</taxon>
        <taxon>Bacilli</taxon>
        <taxon>Bacillales</taxon>
        <taxon>Bacillaceae</taxon>
        <taxon>Alteribacillus</taxon>
    </lineage>
</organism>
<dbReference type="PROSITE" id="PS01195">
    <property type="entry name" value="PEPT_TRNA_HYDROL_1"/>
    <property type="match status" value="1"/>
</dbReference>
<feature type="binding site" evidence="8">
    <location>
        <position position="17"/>
    </location>
    <ligand>
        <name>tRNA</name>
        <dbReference type="ChEBI" id="CHEBI:17843"/>
    </ligand>
</feature>